<evidence type="ECO:0000313" key="2">
    <source>
        <dbReference type="Proteomes" id="UP000310249"/>
    </source>
</evidence>
<gene>
    <name evidence="1" type="ORF">CWB99_15955</name>
</gene>
<proteinExistence type="predicted"/>
<dbReference type="Proteomes" id="UP000310249">
    <property type="component" value="Unassembled WGS sequence"/>
</dbReference>
<evidence type="ECO:0000313" key="1">
    <source>
        <dbReference type="EMBL" id="TMP27210.1"/>
    </source>
</evidence>
<dbReference type="AlphaFoldDB" id="A0A5S3WL27"/>
<sequence>MTIPVSVYRWDDESAPQIIEGTPSEWFNVLKACLIDGYGSKQGAGWNLISERVDPPHMTFQNSGTDASGGYVMFDSPDNRATAIITGQTALDYTSDVEFDRTGRQFRFGMYWGSANANLAIRQWMIIASNTGFYFFAFSEDQQVRNCIGSEVHSFYFVGDYKSTTPNDPTRFISASGDSRTGSLNYLESLGEIHLGSKSLGKVYPLDSTTTSQEIWSQSIFGTRLSPGDHAADKPDITVLSPIYLFTDSTAIRDGVLNQPLTPWCRGYLPGLYSAAQCGYGTEMMPFFKVIDNQRYWSVPYTRGSNAGSCLWLNTEAW</sequence>
<reference evidence="1 2" key="1">
    <citation type="submission" date="2018-01" db="EMBL/GenBank/DDBJ databases">
        <authorList>
            <person name="Paulsen S."/>
            <person name="Gram L.K."/>
        </authorList>
    </citation>
    <scope>NUCLEOTIDE SEQUENCE [LARGE SCALE GENOMIC DNA]</scope>
    <source>
        <strain evidence="1 2">S2676</strain>
    </source>
</reference>
<name>A0A5S3WL27_9GAMM</name>
<organism evidence="1 2">
    <name type="scientific">Pseudoalteromonas rubra</name>
    <dbReference type="NCBI Taxonomy" id="43658"/>
    <lineage>
        <taxon>Bacteria</taxon>
        <taxon>Pseudomonadati</taxon>
        <taxon>Pseudomonadota</taxon>
        <taxon>Gammaproteobacteria</taxon>
        <taxon>Alteromonadales</taxon>
        <taxon>Pseudoalteromonadaceae</taxon>
        <taxon>Pseudoalteromonas</taxon>
    </lineage>
</organism>
<dbReference type="OrthoDB" id="6696432at2"/>
<dbReference type="EMBL" id="PNCI01000036">
    <property type="protein sequence ID" value="TMP27210.1"/>
    <property type="molecule type" value="Genomic_DNA"/>
</dbReference>
<accession>A0A5S3WL27</accession>
<reference evidence="2" key="2">
    <citation type="submission" date="2019-06" db="EMBL/GenBank/DDBJ databases">
        <title>Co-occurence of chitin degradation, pigmentation and bioactivity in marine Pseudoalteromonas.</title>
        <authorList>
            <person name="Sonnenschein E.C."/>
            <person name="Bech P.K."/>
        </authorList>
    </citation>
    <scope>NUCLEOTIDE SEQUENCE [LARGE SCALE GENOMIC DNA]</scope>
    <source>
        <strain evidence="2">S2676</strain>
    </source>
</reference>
<dbReference type="RefSeq" id="WP_138552792.1">
    <property type="nucleotide sequence ID" value="NZ_PNCH01000046.1"/>
</dbReference>
<comment type="caution">
    <text evidence="1">The sequence shown here is derived from an EMBL/GenBank/DDBJ whole genome shotgun (WGS) entry which is preliminary data.</text>
</comment>
<protein>
    <submittedName>
        <fullName evidence="1">Uncharacterized protein</fullName>
    </submittedName>
</protein>